<dbReference type="EMBL" id="BAAANE010000004">
    <property type="protein sequence ID" value="GAA1635821.1"/>
    <property type="molecule type" value="Genomic_DNA"/>
</dbReference>
<dbReference type="InterPro" id="IPR051691">
    <property type="entry name" value="Metab_Enz_Cyan_OpOx_G3PDH"/>
</dbReference>
<dbReference type="Pfam" id="PF07992">
    <property type="entry name" value="Pyr_redox_2"/>
    <property type="match status" value="1"/>
</dbReference>
<feature type="domain" description="FAD/NAD(P)-binding" evidence="3">
    <location>
        <begin position="129"/>
        <end position="461"/>
    </location>
</feature>
<dbReference type="RefSeq" id="WP_344111420.1">
    <property type="nucleotide sequence ID" value="NZ_BAAANE010000004.1"/>
</dbReference>
<dbReference type="PRINTS" id="PR00411">
    <property type="entry name" value="PNDRDTASEI"/>
</dbReference>
<sequence length="616" mass="64345">MSPFLRSPEGDPAQPHPEDAVRIVVDGEPVDALPGQTVAAALMATGRDSWRTTRTTGRPRGVFCGIGACFDCLVVVNGIPDVRACQRTITPADAITTQPGAILPHPTLASEQPRGGTLTPSDASGGGVVVVVGAGPAGMSAARAAADAGVEVLLVDSGTQVGGQFHRQLPQEFHAARPERLQHNWTTFTRQRDRIATHNRITHLAETSVWAIEPGTAREGDGTLRLWLQTGAADAPGRRVQAVEAEAVVLAAGAYDRVLPFPGWDLPGVYSAGAAQALAKGQRIGIGNRVVIAGTGPFLLPVAESLLSVGAEVVGLLEANRLPTILKGWLTDPLVALSKLREAFAYAALLGRRGIPLHHGRAVIAAHGQDRVEAVTTAKLDRTWRAIPGTEQQLEVDAVCVGFGFTAQLELAVAAGCNLGAGPDGGPAVVVDANQQTSIPGVFAAGELTGIGGADLAAAEGQVAGASAAALLMTSRQAVAGDGRSRPAAAERTESKAAVAARRKVAKGKRFAVALAKAYPVQSDWQSWSDESTVVCRCEEVRRGEIEDALDQRDVNGMRSLKLTTRVGLGLCQGRVCSRTAADLAATRQAVVRADYSRPVAQPVRLRDLADIQEEM</sequence>
<dbReference type="Gene3D" id="1.10.10.1100">
    <property type="entry name" value="BFD-like [2Fe-2S]-binding domain"/>
    <property type="match status" value="1"/>
</dbReference>
<dbReference type="InterPro" id="IPR036188">
    <property type="entry name" value="FAD/NAD-bd_sf"/>
</dbReference>
<dbReference type="Gene3D" id="3.50.50.60">
    <property type="entry name" value="FAD/NAD(P)-binding domain"/>
    <property type="match status" value="2"/>
</dbReference>
<dbReference type="PRINTS" id="PR00368">
    <property type="entry name" value="FADPNR"/>
</dbReference>
<gene>
    <name evidence="4" type="ORF">GCM10009744_25960</name>
</gene>
<dbReference type="InterPro" id="IPR023753">
    <property type="entry name" value="FAD/NAD-binding_dom"/>
</dbReference>
<dbReference type="Proteomes" id="UP001501319">
    <property type="component" value="Unassembled WGS sequence"/>
</dbReference>
<dbReference type="InterPro" id="IPR041854">
    <property type="entry name" value="BFD-like_2Fe2S-bd_dom_sf"/>
</dbReference>
<dbReference type="Pfam" id="PF13510">
    <property type="entry name" value="Fer2_4"/>
    <property type="match status" value="1"/>
</dbReference>
<dbReference type="InterPro" id="IPR036010">
    <property type="entry name" value="2Fe-2S_ferredoxin-like_sf"/>
</dbReference>
<keyword evidence="1" id="KW-0560">Oxidoreductase</keyword>
<evidence type="ECO:0000259" key="3">
    <source>
        <dbReference type="Pfam" id="PF07992"/>
    </source>
</evidence>
<name>A0ABN2F8W3_9ACTN</name>
<dbReference type="Pfam" id="PF04324">
    <property type="entry name" value="Fer2_BFD"/>
    <property type="match status" value="1"/>
</dbReference>
<dbReference type="CDD" id="cd19946">
    <property type="entry name" value="GlpA-like_Fer2_BFD-like"/>
    <property type="match status" value="1"/>
</dbReference>
<proteinExistence type="predicted"/>
<keyword evidence="5" id="KW-1185">Reference proteome</keyword>
<evidence type="ECO:0000256" key="1">
    <source>
        <dbReference type="ARBA" id="ARBA00023002"/>
    </source>
</evidence>
<dbReference type="PANTHER" id="PTHR42949">
    <property type="entry name" value="ANAEROBIC GLYCEROL-3-PHOSPHATE DEHYDROGENASE SUBUNIT B"/>
    <property type="match status" value="1"/>
</dbReference>
<comment type="caution">
    <text evidence="4">The sequence shown here is derived from an EMBL/GenBank/DDBJ whole genome shotgun (WGS) entry which is preliminary data.</text>
</comment>
<dbReference type="PANTHER" id="PTHR42949:SF3">
    <property type="entry name" value="ANAEROBIC GLYCEROL-3-PHOSPHATE DEHYDROGENASE SUBUNIT B"/>
    <property type="match status" value="1"/>
</dbReference>
<dbReference type="Gene3D" id="3.10.20.440">
    <property type="entry name" value="2Fe-2S iron-sulphur cluster binding domain, sarcosine oxidase, alpha subunit, N-terminal domain"/>
    <property type="match status" value="1"/>
</dbReference>
<dbReference type="InterPro" id="IPR042204">
    <property type="entry name" value="2Fe-2S-bd_N"/>
</dbReference>
<accession>A0ABN2F8W3</accession>
<evidence type="ECO:0000313" key="5">
    <source>
        <dbReference type="Proteomes" id="UP001501319"/>
    </source>
</evidence>
<dbReference type="InterPro" id="IPR007419">
    <property type="entry name" value="BFD-like_2Fe2S-bd_dom"/>
</dbReference>
<evidence type="ECO:0000313" key="4">
    <source>
        <dbReference type="EMBL" id="GAA1635821.1"/>
    </source>
</evidence>
<organism evidence="4 5">
    <name type="scientific">Kribbella alba</name>
    <dbReference type="NCBI Taxonomy" id="190197"/>
    <lineage>
        <taxon>Bacteria</taxon>
        <taxon>Bacillati</taxon>
        <taxon>Actinomycetota</taxon>
        <taxon>Actinomycetes</taxon>
        <taxon>Propionibacteriales</taxon>
        <taxon>Kribbellaceae</taxon>
        <taxon>Kribbella</taxon>
    </lineage>
</organism>
<dbReference type="SUPFAM" id="SSF51905">
    <property type="entry name" value="FAD/NAD(P)-binding domain"/>
    <property type="match status" value="1"/>
</dbReference>
<reference evidence="4 5" key="1">
    <citation type="journal article" date="2019" name="Int. J. Syst. Evol. Microbiol.">
        <title>The Global Catalogue of Microorganisms (GCM) 10K type strain sequencing project: providing services to taxonomists for standard genome sequencing and annotation.</title>
        <authorList>
            <consortium name="The Broad Institute Genomics Platform"/>
            <consortium name="The Broad Institute Genome Sequencing Center for Infectious Disease"/>
            <person name="Wu L."/>
            <person name="Ma J."/>
        </authorList>
    </citation>
    <scope>NUCLEOTIDE SEQUENCE [LARGE SCALE GENOMIC DNA]</scope>
    <source>
        <strain evidence="4 5">JCM 14306</strain>
    </source>
</reference>
<protein>
    <submittedName>
        <fullName evidence="4">FAD/NAD(P)-binding oxidoreductase</fullName>
    </submittedName>
</protein>
<feature type="domain" description="BFD-like [2Fe-2S]-binding" evidence="2">
    <location>
        <begin position="534"/>
        <end position="584"/>
    </location>
</feature>
<dbReference type="SUPFAM" id="SSF54292">
    <property type="entry name" value="2Fe-2S ferredoxin-like"/>
    <property type="match status" value="1"/>
</dbReference>
<evidence type="ECO:0000259" key="2">
    <source>
        <dbReference type="Pfam" id="PF04324"/>
    </source>
</evidence>